<gene>
    <name evidence="2" type="ORF">HELGO_WM36624</name>
</gene>
<evidence type="ECO:0000256" key="1">
    <source>
        <dbReference type="SAM" id="Phobius"/>
    </source>
</evidence>
<keyword evidence="1" id="KW-1133">Transmembrane helix</keyword>
<organism evidence="2">
    <name type="scientific">uncultured Thiotrichaceae bacterium</name>
    <dbReference type="NCBI Taxonomy" id="298394"/>
    <lineage>
        <taxon>Bacteria</taxon>
        <taxon>Pseudomonadati</taxon>
        <taxon>Pseudomonadota</taxon>
        <taxon>Gammaproteobacteria</taxon>
        <taxon>Thiotrichales</taxon>
        <taxon>Thiotrichaceae</taxon>
        <taxon>environmental samples</taxon>
    </lineage>
</organism>
<name>A0A6S6TCG5_9GAMM</name>
<protein>
    <submittedName>
        <fullName evidence="2">5'-nucleotidase/2',3'-cyclic phosphodiesterase and related esterases</fullName>
    </submittedName>
</protein>
<feature type="transmembrane region" description="Helical" evidence="1">
    <location>
        <begin position="211"/>
        <end position="230"/>
    </location>
</feature>
<proteinExistence type="predicted"/>
<dbReference type="AlphaFoldDB" id="A0A6S6TCG5"/>
<keyword evidence="1" id="KW-0812">Transmembrane</keyword>
<feature type="transmembrane region" description="Helical" evidence="1">
    <location>
        <begin position="33"/>
        <end position="52"/>
    </location>
</feature>
<sequence length="511" mass="58281">MNPDNIMIQVRQRSEWEAVDMGFKLVQKLWQQILPTWLMLLLPLALGLVLIMPEEHLWVAGMIIWWLRPLYDRVILHILSRNLFGEKLRMADVFSALPDLIKNTGLFSALTWRRFSFSRSYNLPVWQLERLRGKALSERKELLYLQGHSQAVFLTISCVLLQLIIALSLVALSILLDPTGQVWEHWKGLFTGTSGSDIEYALGLIDYSTQLIALIVIEPFFVAAGFTLYLNRRTQLEAWDIELSFRSIGKRLTEKAAKQSGLLTLTAACIVSLLLLQPTPAHAASEEYVSPQRLSAEQSSEVLKKVMQAEELSERRQITTWMPRDKSKNKDDYKLSNELIAFISNIFKMVLWAIVMVLLLLAVIYRHRILAMLKPTGEKAESVAKPDVLFGMDVRPDSLPDDIAGTAHQFWQQGEQRNALSLLYRGALIQLMHHDSLAIADSHTEGDILSLARPELSESRFDYINKLTVNWRNIAYAHRTPDDEHIETLLNNWSAFQSADPEKNAIAQEPA</sequence>
<feature type="transmembrane region" description="Helical" evidence="1">
    <location>
        <begin position="151"/>
        <end position="176"/>
    </location>
</feature>
<reference evidence="2" key="1">
    <citation type="submission" date="2020-01" db="EMBL/GenBank/DDBJ databases">
        <authorList>
            <person name="Meier V. D."/>
            <person name="Meier V D."/>
        </authorList>
    </citation>
    <scope>NUCLEOTIDE SEQUENCE</scope>
    <source>
        <strain evidence="2">HLG_WM_MAG_09</strain>
    </source>
</reference>
<dbReference type="EMBL" id="CACVAT010000256">
    <property type="protein sequence ID" value="CAA6815926.1"/>
    <property type="molecule type" value="Genomic_DNA"/>
</dbReference>
<keyword evidence="1" id="KW-0472">Membrane</keyword>
<accession>A0A6S6TCG5</accession>
<evidence type="ECO:0000313" key="2">
    <source>
        <dbReference type="EMBL" id="CAA6815926.1"/>
    </source>
</evidence>
<feature type="transmembrane region" description="Helical" evidence="1">
    <location>
        <begin position="339"/>
        <end position="365"/>
    </location>
</feature>